<dbReference type="RefSeq" id="WP_110750851.1">
    <property type="nucleotide sequence ID" value="NZ_QJTF01000007.1"/>
</dbReference>
<accession>A0A318T3A6</accession>
<dbReference type="AlphaFoldDB" id="A0A318T3A6"/>
<name>A0A318T3A6_9HYPH</name>
<keyword evidence="3" id="KW-1185">Reference proteome</keyword>
<feature type="transmembrane region" description="Helical" evidence="1">
    <location>
        <begin position="45"/>
        <end position="68"/>
    </location>
</feature>
<dbReference type="Proteomes" id="UP000247454">
    <property type="component" value="Unassembled WGS sequence"/>
</dbReference>
<dbReference type="EMBL" id="QJTF01000007">
    <property type="protein sequence ID" value="PYE88462.1"/>
    <property type="molecule type" value="Genomic_DNA"/>
</dbReference>
<organism evidence="2 3">
    <name type="scientific">Phyllobacterium leguminum</name>
    <dbReference type="NCBI Taxonomy" id="314237"/>
    <lineage>
        <taxon>Bacteria</taxon>
        <taxon>Pseudomonadati</taxon>
        <taxon>Pseudomonadota</taxon>
        <taxon>Alphaproteobacteria</taxon>
        <taxon>Hyphomicrobiales</taxon>
        <taxon>Phyllobacteriaceae</taxon>
        <taxon>Phyllobacterium</taxon>
    </lineage>
</organism>
<keyword evidence="1" id="KW-1133">Transmembrane helix</keyword>
<feature type="transmembrane region" description="Helical" evidence="1">
    <location>
        <begin position="12"/>
        <end position="33"/>
    </location>
</feature>
<gene>
    <name evidence="2" type="ORF">C7477_107105</name>
</gene>
<evidence type="ECO:0000313" key="3">
    <source>
        <dbReference type="Proteomes" id="UP000247454"/>
    </source>
</evidence>
<evidence type="ECO:0000256" key="1">
    <source>
        <dbReference type="SAM" id="Phobius"/>
    </source>
</evidence>
<keyword evidence="1" id="KW-0472">Membrane</keyword>
<proteinExistence type="predicted"/>
<reference evidence="2 3" key="1">
    <citation type="submission" date="2018-06" db="EMBL/GenBank/DDBJ databases">
        <title>Genomic Encyclopedia of Type Strains, Phase III (KMG-III): the genomes of soil and plant-associated and newly described type strains.</title>
        <authorList>
            <person name="Whitman W."/>
        </authorList>
    </citation>
    <scope>NUCLEOTIDE SEQUENCE [LARGE SCALE GENOMIC DNA]</scope>
    <source>
        <strain evidence="2 3">ORS 1419</strain>
    </source>
</reference>
<comment type="caution">
    <text evidence="2">The sequence shown here is derived from an EMBL/GenBank/DDBJ whole genome shotgun (WGS) entry which is preliminary data.</text>
</comment>
<evidence type="ECO:0008006" key="4">
    <source>
        <dbReference type="Google" id="ProtNLM"/>
    </source>
</evidence>
<keyword evidence="1" id="KW-0812">Transmembrane</keyword>
<sequence length="73" mass="7707">MTLIRNERTKLTATYFNGIAIAVFAIGAFAPIITGIGTNEGPAGSTFTVSIICVFVSSVVHLGARFFLKGLDQ</sequence>
<evidence type="ECO:0000313" key="2">
    <source>
        <dbReference type="EMBL" id="PYE88462.1"/>
    </source>
</evidence>
<protein>
    <recommendedName>
        <fullName evidence="4">Amino acid transporter</fullName>
    </recommendedName>
</protein>